<dbReference type="InterPro" id="IPR010075">
    <property type="entry name" value="PRibForGlyAmidine_synth_PurQ"/>
</dbReference>
<dbReference type="AlphaFoldDB" id="A0A832GNM4"/>
<dbReference type="GO" id="GO:0016787">
    <property type="term" value="F:hydrolase activity"/>
    <property type="evidence" value="ECO:0007669"/>
    <property type="project" value="UniProtKB-KW"/>
</dbReference>
<dbReference type="Gene3D" id="3.40.50.880">
    <property type="match status" value="1"/>
</dbReference>
<evidence type="ECO:0000313" key="8">
    <source>
        <dbReference type="EMBL" id="HGV55376.1"/>
    </source>
</evidence>
<dbReference type="CDD" id="cd01740">
    <property type="entry name" value="GATase1_FGAR_AT"/>
    <property type="match status" value="1"/>
</dbReference>
<dbReference type="GO" id="GO:0006189">
    <property type="term" value="P:'de novo' IMP biosynthetic process"/>
    <property type="evidence" value="ECO:0007669"/>
    <property type="project" value="InterPro"/>
</dbReference>
<dbReference type="SMART" id="SM01211">
    <property type="entry name" value="GATase_5"/>
    <property type="match status" value="1"/>
</dbReference>
<gene>
    <name evidence="8" type="ORF">ENT73_04735</name>
</gene>
<reference evidence="8" key="1">
    <citation type="journal article" date="2020" name="mSystems">
        <title>Genome- and Community-Level Interaction Insights into Carbon Utilization and Element Cycling Functions of Hydrothermarchaeota in Hydrothermal Sediment.</title>
        <authorList>
            <person name="Zhou Z."/>
            <person name="Liu Y."/>
            <person name="Xu W."/>
            <person name="Pan J."/>
            <person name="Luo Z.H."/>
            <person name="Li M."/>
        </authorList>
    </citation>
    <scope>NUCLEOTIDE SEQUENCE [LARGE SCALE GENOMIC DNA]</scope>
    <source>
        <strain evidence="8">SpSt-605</strain>
    </source>
</reference>
<keyword evidence="3" id="KW-0547">Nucleotide-binding</keyword>
<evidence type="ECO:0000256" key="5">
    <source>
        <dbReference type="ARBA" id="ARBA00022801"/>
    </source>
</evidence>
<protein>
    <submittedName>
        <fullName evidence="8">Phosphoribosylformylglycinamidine synthase subunit PurQ</fullName>
    </submittedName>
</protein>
<dbReference type="Pfam" id="PF13507">
    <property type="entry name" value="GATase_5"/>
    <property type="match status" value="1"/>
</dbReference>
<keyword evidence="1" id="KW-0963">Cytoplasm</keyword>
<proteinExistence type="predicted"/>
<keyword evidence="5" id="KW-0378">Hydrolase</keyword>
<dbReference type="PIRSF" id="PIRSF001586">
    <property type="entry name" value="FGAM_synth_I"/>
    <property type="match status" value="1"/>
</dbReference>
<comment type="caution">
    <text evidence="8">The sequence shown here is derived from an EMBL/GenBank/DDBJ whole genome shotgun (WGS) entry which is preliminary data.</text>
</comment>
<organism evidence="8">
    <name type="scientific">Caldimicrobium thiodismutans</name>
    <dbReference type="NCBI Taxonomy" id="1653476"/>
    <lineage>
        <taxon>Bacteria</taxon>
        <taxon>Pseudomonadati</taxon>
        <taxon>Thermodesulfobacteriota</taxon>
        <taxon>Thermodesulfobacteria</taxon>
        <taxon>Thermodesulfobacteriales</taxon>
        <taxon>Thermodesulfobacteriaceae</taxon>
        <taxon>Caldimicrobium</taxon>
    </lineage>
</organism>
<accession>A0A832GNM4</accession>
<name>A0A832GNM4_9BACT</name>
<sequence length="271" mass="30625">MTKRVKVLILWGYGINCESETAYAFKKVGASPEIVHLSQVFSGEKSLRDYHLLCFPGGFLDGDHLGSAQACSHRFRYLKIQGKYPLWQELISFINQGGLILGICNGFQLLVKMGLLPGGKYLGERKVTLTYNDSGKFEDRWVLLKVNSQTPCVFLKGLEELYLPVRHGEGKFIPESPSLLEELKRTGQIALQYIHPETKEITMEYPYNPNGSVEAIAGLCDPSGRIFGLMPHPEAFNHFTNHPRWTRLSPPKTEGLLLFENAVSWIKRNLL</sequence>
<keyword evidence="7" id="KW-0315">Glutamine amidotransferase</keyword>
<dbReference type="EMBL" id="DSZU01000079">
    <property type="protein sequence ID" value="HGV55376.1"/>
    <property type="molecule type" value="Genomic_DNA"/>
</dbReference>
<dbReference type="GO" id="GO:0005524">
    <property type="term" value="F:ATP binding"/>
    <property type="evidence" value="ECO:0007669"/>
    <property type="project" value="UniProtKB-KW"/>
</dbReference>
<dbReference type="PANTHER" id="PTHR10099:SF1">
    <property type="entry name" value="PHOSPHORIBOSYLFORMYLGLYCINAMIDINE SYNTHASE"/>
    <property type="match status" value="1"/>
</dbReference>
<keyword evidence="2" id="KW-0436">Ligase</keyword>
<evidence type="ECO:0000256" key="6">
    <source>
        <dbReference type="ARBA" id="ARBA00022840"/>
    </source>
</evidence>
<evidence type="ECO:0000256" key="2">
    <source>
        <dbReference type="ARBA" id="ARBA00022598"/>
    </source>
</evidence>
<keyword evidence="6" id="KW-0067">ATP-binding</keyword>
<dbReference type="PANTHER" id="PTHR10099">
    <property type="entry name" value="PHOSPHORIBOSYLFORMYLGLYCINAMIDINE SYNTHASE"/>
    <property type="match status" value="1"/>
</dbReference>
<dbReference type="GO" id="GO:0005737">
    <property type="term" value="C:cytoplasm"/>
    <property type="evidence" value="ECO:0007669"/>
    <property type="project" value="TreeGrafter"/>
</dbReference>
<evidence type="ECO:0000256" key="4">
    <source>
        <dbReference type="ARBA" id="ARBA00022755"/>
    </source>
</evidence>
<dbReference type="GO" id="GO:0004642">
    <property type="term" value="F:phosphoribosylformylglycinamidine synthase activity"/>
    <property type="evidence" value="ECO:0007669"/>
    <property type="project" value="InterPro"/>
</dbReference>
<dbReference type="InterPro" id="IPR029062">
    <property type="entry name" value="Class_I_gatase-like"/>
</dbReference>
<dbReference type="PROSITE" id="PS51273">
    <property type="entry name" value="GATASE_TYPE_1"/>
    <property type="match status" value="1"/>
</dbReference>
<evidence type="ECO:0000256" key="1">
    <source>
        <dbReference type="ARBA" id="ARBA00022490"/>
    </source>
</evidence>
<dbReference type="SUPFAM" id="SSF52317">
    <property type="entry name" value="Class I glutamine amidotransferase-like"/>
    <property type="match status" value="1"/>
</dbReference>
<evidence type="ECO:0000256" key="3">
    <source>
        <dbReference type="ARBA" id="ARBA00022741"/>
    </source>
</evidence>
<evidence type="ECO:0000256" key="7">
    <source>
        <dbReference type="ARBA" id="ARBA00022962"/>
    </source>
</evidence>
<keyword evidence="4" id="KW-0658">Purine biosynthesis</keyword>